<protein>
    <recommendedName>
        <fullName evidence="3">Fatty acid desaturase domain-containing protein</fullName>
    </recommendedName>
</protein>
<feature type="non-terminal residue" evidence="1">
    <location>
        <position position="50"/>
    </location>
</feature>
<sequence length="50" mass="5818">IECYRAGKWTWLRGALATVDRPILGWVGRVYFHNVSHDHIGHHIFTSVPF</sequence>
<dbReference type="AlphaFoldDB" id="A0AAD6UX03"/>
<evidence type="ECO:0000313" key="1">
    <source>
        <dbReference type="EMBL" id="KAJ7192179.1"/>
    </source>
</evidence>
<accession>A0AAD6UX03</accession>
<organism evidence="1 2">
    <name type="scientific">Mycena pura</name>
    <dbReference type="NCBI Taxonomy" id="153505"/>
    <lineage>
        <taxon>Eukaryota</taxon>
        <taxon>Fungi</taxon>
        <taxon>Dikarya</taxon>
        <taxon>Basidiomycota</taxon>
        <taxon>Agaricomycotina</taxon>
        <taxon>Agaricomycetes</taxon>
        <taxon>Agaricomycetidae</taxon>
        <taxon>Agaricales</taxon>
        <taxon>Marasmiineae</taxon>
        <taxon>Mycenaceae</taxon>
        <taxon>Mycena</taxon>
    </lineage>
</organism>
<dbReference type="Proteomes" id="UP001219525">
    <property type="component" value="Unassembled WGS sequence"/>
</dbReference>
<name>A0AAD6UX03_9AGAR</name>
<dbReference type="EMBL" id="JARJCW010000123">
    <property type="protein sequence ID" value="KAJ7192179.1"/>
    <property type="molecule type" value="Genomic_DNA"/>
</dbReference>
<feature type="non-terminal residue" evidence="1">
    <location>
        <position position="1"/>
    </location>
</feature>
<gene>
    <name evidence="1" type="ORF">GGX14DRAFT_331598</name>
</gene>
<reference evidence="1" key="1">
    <citation type="submission" date="2023-03" db="EMBL/GenBank/DDBJ databases">
        <title>Massive genome expansion in bonnet fungi (Mycena s.s.) driven by repeated elements and novel gene families across ecological guilds.</title>
        <authorList>
            <consortium name="Lawrence Berkeley National Laboratory"/>
            <person name="Harder C.B."/>
            <person name="Miyauchi S."/>
            <person name="Viragh M."/>
            <person name="Kuo A."/>
            <person name="Thoen E."/>
            <person name="Andreopoulos B."/>
            <person name="Lu D."/>
            <person name="Skrede I."/>
            <person name="Drula E."/>
            <person name="Henrissat B."/>
            <person name="Morin E."/>
            <person name="Kohler A."/>
            <person name="Barry K."/>
            <person name="LaButti K."/>
            <person name="Morin E."/>
            <person name="Salamov A."/>
            <person name="Lipzen A."/>
            <person name="Mereny Z."/>
            <person name="Hegedus B."/>
            <person name="Baldrian P."/>
            <person name="Stursova M."/>
            <person name="Weitz H."/>
            <person name="Taylor A."/>
            <person name="Grigoriev I.V."/>
            <person name="Nagy L.G."/>
            <person name="Martin F."/>
            <person name="Kauserud H."/>
        </authorList>
    </citation>
    <scope>NUCLEOTIDE SEQUENCE</scope>
    <source>
        <strain evidence="1">9144</strain>
    </source>
</reference>
<keyword evidence="2" id="KW-1185">Reference proteome</keyword>
<evidence type="ECO:0000313" key="2">
    <source>
        <dbReference type="Proteomes" id="UP001219525"/>
    </source>
</evidence>
<comment type="caution">
    <text evidence="1">The sequence shown here is derived from an EMBL/GenBank/DDBJ whole genome shotgun (WGS) entry which is preliminary data.</text>
</comment>
<proteinExistence type="predicted"/>
<evidence type="ECO:0008006" key="3">
    <source>
        <dbReference type="Google" id="ProtNLM"/>
    </source>
</evidence>